<dbReference type="AlphaFoldDB" id="A0A845RGB9"/>
<dbReference type="Pfam" id="PF03237">
    <property type="entry name" value="Terminase_6N"/>
    <property type="match status" value="1"/>
</dbReference>
<comment type="caution">
    <text evidence="1">The sequence shown here is derived from an EMBL/GenBank/DDBJ whole genome shotgun (WGS) entry which is preliminary data.</text>
</comment>
<dbReference type="NCBIfam" id="TIGR01547">
    <property type="entry name" value="phage_term_2"/>
    <property type="match status" value="1"/>
</dbReference>
<dbReference type="Proteomes" id="UP000446348">
    <property type="component" value="Unassembled WGS sequence"/>
</dbReference>
<accession>A0A845RGB9</accession>
<protein>
    <submittedName>
        <fullName evidence="1">PBSX family phage terminase large subunit</fullName>
    </submittedName>
</protein>
<dbReference type="Gene3D" id="3.30.420.280">
    <property type="match status" value="1"/>
</dbReference>
<dbReference type="InterPro" id="IPR027417">
    <property type="entry name" value="P-loop_NTPase"/>
</dbReference>
<proteinExistence type="predicted"/>
<dbReference type="EMBL" id="QXWZ01000010">
    <property type="protein sequence ID" value="NBI78599.1"/>
    <property type="molecule type" value="Genomic_DNA"/>
</dbReference>
<reference evidence="1 2" key="1">
    <citation type="submission" date="2018-08" db="EMBL/GenBank/DDBJ databases">
        <title>Murine metabolic-syndrome-specific gut microbial biobank.</title>
        <authorList>
            <person name="Liu C."/>
        </authorList>
    </citation>
    <scope>NUCLEOTIDE SEQUENCE [LARGE SCALE GENOMIC DNA]</scope>
    <source>
        <strain evidence="1 2">X69</strain>
    </source>
</reference>
<dbReference type="Gene3D" id="3.40.50.300">
    <property type="entry name" value="P-loop containing nucleotide triphosphate hydrolases"/>
    <property type="match status" value="1"/>
</dbReference>
<name>A0A845RGB9_9FIRM</name>
<organism evidence="1 2">
    <name type="scientific">Anaerotruncus colihominis</name>
    <dbReference type="NCBI Taxonomy" id="169435"/>
    <lineage>
        <taxon>Bacteria</taxon>
        <taxon>Bacillati</taxon>
        <taxon>Bacillota</taxon>
        <taxon>Clostridia</taxon>
        <taxon>Eubacteriales</taxon>
        <taxon>Oscillospiraceae</taxon>
        <taxon>Anaerotruncus</taxon>
    </lineage>
</organism>
<dbReference type="InterPro" id="IPR006437">
    <property type="entry name" value="Phage_terminase_lsu"/>
</dbReference>
<evidence type="ECO:0000313" key="1">
    <source>
        <dbReference type="EMBL" id="NBI78599.1"/>
    </source>
</evidence>
<dbReference type="OrthoDB" id="4498710at2"/>
<gene>
    <name evidence="1" type="ORF">D3Z39_06920</name>
</gene>
<sequence>MRRRRAVDKARCFSKKQLAALTWWCPGSPYQNQCAVICDGAVRSGKTYCLSLGFMLWAMTDFNGCDFAFCGKTAGALRRNVTDPLCARLRGLGYTVAENRARGYIDVAGKRRKNRFYLFGGRDEGSAALIQGATLSGVLFDEAALMPRSFVEQALARCSDERARFWFSCNPEHPQHWFYTEWILQAREKNALYLHFTMRDNPSLSEAVLRRYERLYTGAFYDRFVLGKWSAAQGAVYPMFDPAVHVVERAPQCGHYYISCDYGTVNPASFGLWGECGGAWYRISEYYHDSRRTGEVKTDEQYYEALAALAGGRRIEAVIVDPSAASFITCIRRHGRFRVVPARNEVAQGIQAVSRRLREKRLLFCACCTDTLREFGLYRWDERAGRDAPLKRDDHAMDDLRYFVSTVLERRSTGFCVAGVGREAAPLWERGAARSAGGIG</sequence>
<evidence type="ECO:0000313" key="2">
    <source>
        <dbReference type="Proteomes" id="UP000446348"/>
    </source>
</evidence>